<dbReference type="GO" id="GO:0016787">
    <property type="term" value="F:hydrolase activity"/>
    <property type="evidence" value="ECO:0007669"/>
    <property type="project" value="InterPro"/>
</dbReference>
<evidence type="ECO:0000259" key="2">
    <source>
        <dbReference type="Pfam" id="PF00149"/>
    </source>
</evidence>
<dbReference type="EMBL" id="LR784154">
    <property type="protein sequence ID" value="CAB3233494.1"/>
    <property type="molecule type" value="mRNA"/>
</dbReference>
<gene>
    <name evidence="3" type="primary">Cpped1</name>
</gene>
<dbReference type="Pfam" id="PF00149">
    <property type="entry name" value="Metallophos"/>
    <property type="match status" value="1"/>
</dbReference>
<dbReference type="SUPFAM" id="SSF56300">
    <property type="entry name" value="Metallo-dependent phosphatases"/>
    <property type="match status" value="1"/>
</dbReference>
<feature type="chain" id="PRO_5026210922" evidence="1">
    <location>
        <begin position="16"/>
        <end position="334"/>
    </location>
</feature>
<dbReference type="AlphaFoldDB" id="A0A6F9DAJ3"/>
<reference evidence="3" key="1">
    <citation type="submission" date="2020-04" db="EMBL/GenBank/DDBJ databases">
        <authorList>
            <person name="Neveu A P."/>
        </authorList>
    </citation>
    <scope>NUCLEOTIDE SEQUENCE</scope>
    <source>
        <tissue evidence="3">Whole embryo</tissue>
    </source>
</reference>
<dbReference type="InterPro" id="IPR004843">
    <property type="entry name" value="Calcineurin-like_PHP"/>
</dbReference>
<evidence type="ECO:0000256" key="1">
    <source>
        <dbReference type="SAM" id="SignalP"/>
    </source>
</evidence>
<feature type="domain" description="Calcineurin-like phosphoesterase" evidence="2">
    <location>
        <begin position="64"/>
        <end position="270"/>
    </location>
</feature>
<dbReference type="PANTHER" id="PTHR43143:SF1">
    <property type="entry name" value="SERINE_THREONINE-PROTEIN PHOSPHATASE CPPED1"/>
    <property type="match status" value="1"/>
</dbReference>
<dbReference type="InterPro" id="IPR029052">
    <property type="entry name" value="Metallo-depent_PP-like"/>
</dbReference>
<keyword evidence="1" id="KW-0732">Signal</keyword>
<proteinExistence type="evidence at transcript level"/>
<sequence length="334" mass="37446">MSVSALNLVLQICVAAIFCCEVIMSNPPASTSCFIKARNHLVENYSEETEGSWKGSYAFVFAADPQPGLINQVEQEGNGSNWDREIELMNEAVNAINELDPLPKFVFLGGDILNAFPGQQYRDEQYASVQASFSRTNKNIPIFVASGNHDVGNVPTNETRDIYNQEFGDEYYTFWVGGVFYIVIDSQYLFDDSLTPERSAAQETWFTSVLQKAKNSSCKHVVLFMHIPLFLDNVDEEDNYFSIKKADRVLLLNKFADAGIKTVFHGHYHRQAGGEWSRTNEDGTEHTIQVVVSSAIGCQLGNQQSGINIVKVTENNISHTYYPMSEIPQTISFD</sequence>
<name>A0A6F9DAJ3_9ASCI</name>
<protein>
    <submittedName>
        <fullName evidence="3">Serine/threonine-protein phosphatase CPPED1-like</fullName>
    </submittedName>
</protein>
<feature type="signal peptide" evidence="1">
    <location>
        <begin position="1"/>
        <end position="15"/>
    </location>
</feature>
<dbReference type="InterPro" id="IPR051918">
    <property type="entry name" value="STPP_CPPED1"/>
</dbReference>
<dbReference type="Gene3D" id="3.60.21.10">
    <property type="match status" value="1"/>
</dbReference>
<organism evidence="3">
    <name type="scientific">Phallusia mammillata</name>
    <dbReference type="NCBI Taxonomy" id="59560"/>
    <lineage>
        <taxon>Eukaryota</taxon>
        <taxon>Metazoa</taxon>
        <taxon>Chordata</taxon>
        <taxon>Tunicata</taxon>
        <taxon>Ascidiacea</taxon>
        <taxon>Phlebobranchia</taxon>
        <taxon>Ascidiidae</taxon>
        <taxon>Phallusia</taxon>
    </lineage>
</organism>
<dbReference type="PANTHER" id="PTHR43143">
    <property type="entry name" value="METALLOPHOSPHOESTERASE, CALCINEURIN SUPERFAMILY"/>
    <property type="match status" value="1"/>
</dbReference>
<evidence type="ECO:0000313" key="3">
    <source>
        <dbReference type="EMBL" id="CAB3233494.1"/>
    </source>
</evidence>
<accession>A0A6F9DAJ3</accession>